<dbReference type="GO" id="GO:0004823">
    <property type="term" value="F:leucine-tRNA ligase activity"/>
    <property type="evidence" value="ECO:0007669"/>
    <property type="project" value="UniProtKB-UniRule"/>
</dbReference>
<evidence type="ECO:0000313" key="15">
    <source>
        <dbReference type="EMBL" id="NKC68378.1"/>
    </source>
</evidence>
<evidence type="ECO:0000256" key="5">
    <source>
        <dbReference type="ARBA" id="ARBA00022840"/>
    </source>
</evidence>
<dbReference type="FunFam" id="3.40.50.620:FF:000056">
    <property type="entry name" value="Leucine--tRNA ligase"/>
    <property type="match status" value="1"/>
</dbReference>
<dbReference type="InterPro" id="IPR015413">
    <property type="entry name" value="Methionyl/Leucyl_tRNA_Synth"/>
</dbReference>
<keyword evidence="4 9" id="KW-0547">Nucleotide-binding</keyword>
<reference evidence="15 16" key="1">
    <citation type="submission" date="2020-03" db="EMBL/GenBank/DDBJ databases">
        <title>Bacterial samples isolated from urine from healthy bovine heifers (Gyr breed).</title>
        <authorList>
            <person name="Giannattasio-Ferraz S."/>
            <person name="Maskeri L."/>
            <person name="Penido A."/>
            <person name="Barbosa-Stancioli E.F."/>
            <person name="Putonti C."/>
        </authorList>
    </citation>
    <scope>NUCLEOTIDE SEQUENCE [LARGE SCALE GENOMIC DNA]</scope>
    <source>
        <strain evidence="15 16">UFMG-H7</strain>
    </source>
</reference>
<dbReference type="SUPFAM" id="SSF52374">
    <property type="entry name" value="Nucleotidylyl transferase"/>
    <property type="match status" value="1"/>
</dbReference>
<dbReference type="GO" id="GO:0006429">
    <property type="term" value="P:leucyl-tRNA aminoacylation"/>
    <property type="evidence" value="ECO:0007669"/>
    <property type="project" value="UniProtKB-UniRule"/>
</dbReference>
<dbReference type="InterPro" id="IPR001412">
    <property type="entry name" value="aa-tRNA-synth_I_CS"/>
</dbReference>
<comment type="similarity">
    <text evidence="1 9 10">Belongs to the class-I aminoacyl-tRNA synthetase family.</text>
</comment>
<dbReference type="InterPro" id="IPR013155">
    <property type="entry name" value="M/V/L/I-tRNA-synth_anticd-bd"/>
</dbReference>
<dbReference type="FunFam" id="3.40.50.620:FF:000077">
    <property type="entry name" value="Leucine--tRNA ligase"/>
    <property type="match status" value="1"/>
</dbReference>
<evidence type="ECO:0000256" key="6">
    <source>
        <dbReference type="ARBA" id="ARBA00022917"/>
    </source>
</evidence>
<dbReference type="Pfam" id="PF09334">
    <property type="entry name" value="tRNA-synt_1g"/>
    <property type="match status" value="1"/>
</dbReference>
<dbReference type="CDD" id="cd00812">
    <property type="entry name" value="LeuRS_core"/>
    <property type="match status" value="1"/>
</dbReference>
<feature type="domain" description="Leucyl-tRNA synthetase editing" evidence="14">
    <location>
        <begin position="219"/>
        <end position="399"/>
    </location>
</feature>
<dbReference type="PANTHER" id="PTHR43740:SF2">
    <property type="entry name" value="LEUCINE--TRNA LIGASE, MITOCHONDRIAL"/>
    <property type="match status" value="1"/>
</dbReference>
<feature type="domain" description="Aminoacyl-tRNA synthetase class Ia" evidence="11">
    <location>
        <begin position="412"/>
        <end position="603"/>
    </location>
</feature>
<dbReference type="RefSeq" id="WP_167807578.1">
    <property type="nucleotide sequence ID" value="NZ_JAAVMB010000011.1"/>
</dbReference>
<dbReference type="SUPFAM" id="SSF50677">
    <property type="entry name" value="ValRS/IleRS/LeuRS editing domain"/>
    <property type="match status" value="1"/>
</dbReference>
<gene>
    <name evidence="9" type="primary">leuS</name>
    <name evidence="15" type="ORF">HED35_09770</name>
</gene>
<evidence type="ECO:0000256" key="3">
    <source>
        <dbReference type="ARBA" id="ARBA00022598"/>
    </source>
</evidence>
<sequence length="804" mass="91878">MAYNHIDIEKKWQNYWLKNNTFKTEENSDKEKFYALDMFPYPSGQGLHVGHPKGYTSTDVLSRYKRAKGYNVLHPMGWDAFGLPAEQYALDTGNDPAEFTEKNIQTFKRQLNELGFSFDWNREINTTDPEYYKWTQWIFTKLFEKGLAYEAEVAVNWCPALGTVLANEEVIDGKSERGGHPVYRVPMKQWMLKITAYADRLIDDLDDINWPESVKDMQRNWIGRSEGANVTFKVKDTDKEFTVFTTRPDTLFGATYAVLAPELKLVQEIVTTEQKEAVDAYIKEAEKKTDLDRTELSKEKTGVFTGAYAINPVNGKEMPIWIADYVLSTYGTGAIMAVPAHDERDYEFAKAFDLEIIPVLEGGDIEKEAYTEDGAHINSGFLDGLAKDAAIEKMITWLEEKEVGKKETSYRLRDWLFSRQRYWGEPIPIIHWEDGSMTAVPENELPLVLPKATDIKPSGTGESPLANMEDWINVVDEKTGMKGRRETNTMPQWAGSSWYYLRFIDPHNTEALADPEKLKEWLPVDVYLGGAEHAVLHLLYARFWHKFLYDIGVVSTKEPFQTLYNQGMILGEGNEKMSKSKGNVVNPDDVVKEFGADTLRLYEMFMGPLDASVAWSEKGLEGSRKFLDRVWRLYIDDNAVLRDRITTHNDGKLTKVYHQTVKKVGEDIDQLHFNTAISQLMIFVNEAYKAEALPVEYMTGFLQLLAPIAPFVSEELWERMGHKESISLATWPTYDEKELVEDEIEVIFQVNGKLKARVSVANGLSKDELEKVAFENEQIKSAIDGKTVRKVIAVPNKLVNIVAN</sequence>
<evidence type="ECO:0000256" key="9">
    <source>
        <dbReference type="HAMAP-Rule" id="MF_00049"/>
    </source>
</evidence>
<feature type="binding site" evidence="9">
    <location>
        <position position="579"/>
    </location>
    <ligand>
        <name>ATP</name>
        <dbReference type="ChEBI" id="CHEBI:30616"/>
    </ligand>
</feature>
<dbReference type="EC" id="6.1.1.4" evidence="9"/>
<dbReference type="PROSITE" id="PS00178">
    <property type="entry name" value="AA_TRNA_LIGASE_I"/>
    <property type="match status" value="1"/>
</dbReference>
<dbReference type="CDD" id="cd07958">
    <property type="entry name" value="Anticodon_Ia_Leu_BEm"/>
    <property type="match status" value="1"/>
</dbReference>
<comment type="subcellular location">
    <subcellularLocation>
        <location evidence="9">Cytoplasm</location>
    </subcellularLocation>
</comment>
<dbReference type="FunFam" id="3.10.20.590:FF:000001">
    <property type="entry name" value="Leucine--tRNA ligase"/>
    <property type="match status" value="1"/>
</dbReference>
<dbReference type="PANTHER" id="PTHR43740">
    <property type="entry name" value="LEUCYL-TRNA SYNTHETASE"/>
    <property type="match status" value="1"/>
</dbReference>
<evidence type="ECO:0000259" key="14">
    <source>
        <dbReference type="Pfam" id="PF13603"/>
    </source>
</evidence>
<evidence type="ECO:0000256" key="4">
    <source>
        <dbReference type="ARBA" id="ARBA00022741"/>
    </source>
</evidence>
<feature type="short sequence motif" description="'KMSKS' region" evidence="9">
    <location>
        <begin position="576"/>
        <end position="580"/>
    </location>
</feature>
<protein>
    <recommendedName>
        <fullName evidence="9">Leucine--tRNA ligase</fullName>
        <ecNumber evidence="9">6.1.1.4</ecNumber>
    </recommendedName>
    <alternativeName>
        <fullName evidence="9">Leucyl-tRNA synthetase</fullName>
        <shortName evidence="9">LeuRS</shortName>
    </alternativeName>
</protein>
<dbReference type="Pfam" id="PF08264">
    <property type="entry name" value="Anticodon_1"/>
    <property type="match status" value="1"/>
</dbReference>
<evidence type="ECO:0000256" key="1">
    <source>
        <dbReference type="ARBA" id="ARBA00005594"/>
    </source>
</evidence>
<feature type="domain" description="Methionyl/Valyl/Leucyl/Isoleucyl-tRNA synthetase anticodon-binding" evidence="12">
    <location>
        <begin position="653"/>
        <end position="766"/>
    </location>
</feature>
<accession>A0A7X6I3A8</accession>
<dbReference type="InterPro" id="IPR002300">
    <property type="entry name" value="aa-tRNA-synth_Ia"/>
</dbReference>
<comment type="caution">
    <text evidence="9">Lacks conserved residue(s) required for the propagation of feature annotation.</text>
</comment>
<dbReference type="AlphaFoldDB" id="A0A7X6I3A8"/>
<dbReference type="NCBIfam" id="TIGR00396">
    <property type="entry name" value="leuS_bact"/>
    <property type="match status" value="1"/>
</dbReference>
<organism evidence="15 16">
    <name type="scientific">Vagococcus fluvialis</name>
    <dbReference type="NCBI Taxonomy" id="2738"/>
    <lineage>
        <taxon>Bacteria</taxon>
        <taxon>Bacillati</taxon>
        <taxon>Bacillota</taxon>
        <taxon>Bacilli</taxon>
        <taxon>Lactobacillales</taxon>
        <taxon>Enterococcaceae</taxon>
        <taxon>Vagococcus</taxon>
    </lineage>
</organism>
<keyword evidence="6 9" id="KW-0648">Protein biosynthesis</keyword>
<keyword evidence="2 9" id="KW-0963">Cytoplasm</keyword>
<dbReference type="InterPro" id="IPR002302">
    <property type="entry name" value="Leu-tRNA-ligase"/>
</dbReference>
<dbReference type="GO" id="GO:0002161">
    <property type="term" value="F:aminoacyl-tRNA deacylase activity"/>
    <property type="evidence" value="ECO:0007669"/>
    <property type="project" value="InterPro"/>
</dbReference>
<dbReference type="InterPro" id="IPR009080">
    <property type="entry name" value="tRNAsynth_Ia_anticodon-bd"/>
</dbReference>
<evidence type="ECO:0000256" key="7">
    <source>
        <dbReference type="ARBA" id="ARBA00023146"/>
    </source>
</evidence>
<keyword evidence="5 9" id="KW-0067">ATP-binding</keyword>
<dbReference type="FunFam" id="1.10.730.10:FF:000011">
    <property type="entry name" value="Leucine--tRNA ligase chloroplastic/mitochondrial"/>
    <property type="match status" value="1"/>
</dbReference>
<evidence type="ECO:0000259" key="13">
    <source>
        <dbReference type="Pfam" id="PF09334"/>
    </source>
</evidence>
<evidence type="ECO:0000313" key="16">
    <source>
        <dbReference type="Proteomes" id="UP000521358"/>
    </source>
</evidence>
<dbReference type="GO" id="GO:0005524">
    <property type="term" value="F:ATP binding"/>
    <property type="evidence" value="ECO:0007669"/>
    <property type="project" value="UniProtKB-UniRule"/>
</dbReference>
<dbReference type="Gene3D" id="3.10.20.590">
    <property type="match status" value="1"/>
</dbReference>
<comment type="caution">
    <text evidence="15">The sequence shown here is derived from an EMBL/GenBank/DDBJ whole genome shotgun (WGS) entry which is preliminary data.</text>
</comment>
<dbReference type="InterPro" id="IPR014729">
    <property type="entry name" value="Rossmann-like_a/b/a_fold"/>
</dbReference>
<dbReference type="Proteomes" id="UP000521358">
    <property type="component" value="Unassembled WGS sequence"/>
</dbReference>
<dbReference type="InterPro" id="IPR025709">
    <property type="entry name" value="Leu_tRNA-synth_edit"/>
</dbReference>
<proteinExistence type="inferred from homology"/>
<evidence type="ECO:0000256" key="2">
    <source>
        <dbReference type="ARBA" id="ARBA00022490"/>
    </source>
</evidence>
<evidence type="ECO:0000259" key="11">
    <source>
        <dbReference type="Pfam" id="PF00133"/>
    </source>
</evidence>
<keyword evidence="3 9" id="KW-0436">Ligase</keyword>
<dbReference type="PRINTS" id="PR00985">
    <property type="entry name" value="TRNASYNTHLEU"/>
</dbReference>
<dbReference type="InterPro" id="IPR009008">
    <property type="entry name" value="Val/Leu/Ile-tRNA-synth_edit"/>
</dbReference>
<name>A0A7X6I3A8_9ENTE</name>
<dbReference type="SUPFAM" id="SSF47323">
    <property type="entry name" value="Anticodon-binding domain of a subclass of class I aminoacyl-tRNA synthetases"/>
    <property type="match status" value="1"/>
</dbReference>
<evidence type="ECO:0000256" key="10">
    <source>
        <dbReference type="RuleBase" id="RU363035"/>
    </source>
</evidence>
<evidence type="ECO:0000259" key="12">
    <source>
        <dbReference type="Pfam" id="PF08264"/>
    </source>
</evidence>
<dbReference type="Gene3D" id="1.10.730.10">
    <property type="entry name" value="Isoleucyl-tRNA Synthetase, Domain 1"/>
    <property type="match status" value="1"/>
</dbReference>
<dbReference type="Pfam" id="PF00133">
    <property type="entry name" value="tRNA-synt_1"/>
    <property type="match status" value="1"/>
</dbReference>
<dbReference type="HAMAP" id="MF_00049_B">
    <property type="entry name" value="Leu_tRNA_synth_B"/>
    <property type="match status" value="1"/>
</dbReference>
<feature type="domain" description="Methionyl/Leucyl tRNA synthetase" evidence="13">
    <location>
        <begin position="39"/>
        <end position="170"/>
    </location>
</feature>
<dbReference type="Gene3D" id="3.40.50.620">
    <property type="entry name" value="HUPs"/>
    <property type="match status" value="2"/>
</dbReference>
<evidence type="ECO:0000256" key="8">
    <source>
        <dbReference type="ARBA" id="ARBA00047469"/>
    </source>
</evidence>
<keyword evidence="7 9" id="KW-0030">Aminoacyl-tRNA synthetase</keyword>
<dbReference type="GO" id="GO:0005829">
    <property type="term" value="C:cytosol"/>
    <property type="evidence" value="ECO:0007669"/>
    <property type="project" value="TreeGrafter"/>
</dbReference>
<dbReference type="EMBL" id="JAAVMB010000011">
    <property type="protein sequence ID" value="NKC68378.1"/>
    <property type="molecule type" value="Genomic_DNA"/>
</dbReference>
<comment type="catalytic activity">
    <reaction evidence="8 9">
        <text>tRNA(Leu) + L-leucine + ATP = L-leucyl-tRNA(Leu) + AMP + diphosphate</text>
        <dbReference type="Rhea" id="RHEA:11688"/>
        <dbReference type="Rhea" id="RHEA-COMP:9613"/>
        <dbReference type="Rhea" id="RHEA-COMP:9622"/>
        <dbReference type="ChEBI" id="CHEBI:30616"/>
        <dbReference type="ChEBI" id="CHEBI:33019"/>
        <dbReference type="ChEBI" id="CHEBI:57427"/>
        <dbReference type="ChEBI" id="CHEBI:78442"/>
        <dbReference type="ChEBI" id="CHEBI:78494"/>
        <dbReference type="ChEBI" id="CHEBI:456215"/>
        <dbReference type="EC" id="6.1.1.4"/>
    </reaction>
</comment>
<dbReference type="Pfam" id="PF13603">
    <property type="entry name" value="tRNA-synt_1_2"/>
    <property type="match status" value="1"/>
</dbReference>